<dbReference type="PANTHER" id="PTHR10878:SF25">
    <property type="entry name" value="SEGMENT POLARITY PROTEIN DISHEVELLED"/>
    <property type="match status" value="1"/>
</dbReference>
<feature type="compositionally biased region" description="Polar residues" evidence="9">
    <location>
        <begin position="949"/>
        <end position="963"/>
    </location>
</feature>
<dbReference type="GO" id="GO:0048699">
    <property type="term" value="P:generation of neurons"/>
    <property type="evidence" value="ECO:0007669"/>
    <property type="project" value="UniProtKB-ARBA"/>
</dbReference>
<dbReference type="FunFam" id="2.40.240.130:FF:000001">
    <property type="entry name" value="Segment polarity protein dishevelled homolog DVL-1"/>
    <property type="match status" value="1"/>
</dbReference>
<dbReference type="InterPro" id="IPR038207">
    <property type="entry name" value="DIX_dom_sf"/>
</dbReference>
<keyword evidence="14" id="KW-1185">Reference proteome</keyword>
<dbReference type="InterPro" id="IPR001478">
    <property type="entry name" value="PDZ"/>
</dbReference>
<comment type="subcellular location">
    <subcellularLocation>
        <location evidence="2">Cytoplasm</location>
    </subcellularLocation>
    <subcellularLocation>
        <location evidence="1">Membrane</location>
    </subcellularLocation>
</comment>
<evidence type="ECO:0000256" key="1">
    <source>
        <dbReference type="ARBA" id="ARBA00004370"/>
    </source>
</evidence>
<reference evidence="13" key="1">
    <citation type="submission" date="2022-12" db="EMBL/GenBank/DDBJ databases">
        <title>Genome assemblies of Blomia tropicalis.</title>
        <authorList>
            <person name="Cui Y."/>
        </authorList>
    </citation>
    <scope>NUCLEOTIDE SEQUENCE</scope>
    <source>
        <tissue evidence="13">Adult mites</tissue>
    </source>
</reference>
<evidence type="ECO:0000256" key="6">
    <source>
        <dbReference type="ARBA" id="ARBA00022687"/>
    </source>
</evidence>
<dbReference type="SMART" id="SM00228">
    <property type="entry name" value="PDZ"/>
    <property type="match status" value="1"/>
</dbReference>
<dbReference type="GO" id="GO:0005938">
    <property type="term" value="C:cell cortex"/>
    <property type="evidence" value="ECO:0007669"/>
    <property type="project" value="UniProtKB-ARBA"/>
</dbReference>
<dbReference type="GO" id="GO:0000132">
    <property type="term" value="P:establishment of mitotic spindle orientation"/>
    <property type="evidence" value="ECO:0007669"/>
    <property type="project" value="UniProtKB-ARBA"/>
</dbReference>
<evidence type="ECO:0008006" key="15">
    <source>
        <dbReference type="Google" id="ProtNLM"/>
    </source>
</evidence>
<feature type="compositionally biased region" description="Polar residues" evidence="9">
    <location>
        <begin position="777"/>
        <end position="820"/>
    </location>
</feature>
<organism evidence="13 14">
    <name type="scientific">Blomia tropicalis</name>
    <name type="common">Mite</name>
    <dbReference type="NCBI Taxonomy" id="40697"/>
    <lineage>
        <taxon>Eukaryota</taxon>
        <taxon>Metazoa</taxon>
        <taxon>Ecdysozoa</taxon>
        <taxon>Arthropoda</taxon>
        <taxon>Chelicerata</taxon>
        <taxon>Arachnida</taxon>
        <taxon>Acari</taxon>
        <taxon>Acariformes</taxon>
        <taxon>Sarcoptiformes</taxon>
        <taxon>Astigmata</taxon>
        <taxon>Glycyphagoidea</taxon>
        <taxon>Echimyopodidae</taxon>
        <taxon>Blomia</taxon>
    </lineage>
</organism>
<feature type="compositionally biased region" description="Polar residues" evidence="9">
    <location>
        <begin position="925"/>
        <end position="936"/>
    </location>
</feature>
<dbReference type="InterPro" id="IPR036390">
    <property type="entry name" value="WH_DNA-bd_sf"/>
</dbReference>
<dbReference type="Gene3D" id="1.10.10.10">
    <property type="entry name" value="Winged helix-like DNA-binding domain superfamily/Winged helix DNA-binding domain"/>
    <property type="match status" value="1"/>
</dbReference>
<dbReference type="InterPro" id="IPR029071">
    <property type="entry name" value="Ubiquitin-like_domsf"/>
</dbReference>
<dbReference type="GO" id="GO:0035556">
    <property type="term" value="P:intracellular signal transduction"/>
    <property type="evidence" value="ECO:0007669"/>
    <property type="project" value="InterPro"/>
</dbReference>
<comment type="caution">
    <text evidence="13">The sequence shown here is derived from an EMBL/GenBank/DDBJ whole genome shotgun (WGS) entry which is preliminary data.</text>
</comment>
<evidence type="ECO:0000256" key="2">
    <source>
        <dbReference type="ARBA" id="ARBA00004496"/>
    </source>
</evidence>
<feature type="region of interest" description="Disordered" evidence="9">
    <location>
        <begin position="237"/>
        <end position="296"/>
    </location>
</feature>
<dbReference type="Gene3D" id="2.40.240.130">
    <property type="match status" value="1"/>
</dbReference>
<dbReference type="InterPro" id="IPR015506">
    <property type="entry name" value="Dsh/Dvl-rel"/>
</dbReference>
<feature type="compositionally biased region" description="Acidic residues" evidence="9">
    <location>
        <begin position="243"/>
        <end position="266"/>
    </location>
</feature>
<dbReference type="GO" id="GO:0048598">
    <property type="term" value="P:embryonic morphogenesis"/>
    <property type="evidence" value="ECO:0007669"/>
    <property type="project" value="UniProtKB-ARBA"/>
</dbReference>
<name>A0A9Q0M6K4_BLOTA</name>
<dbReference type="GO" id="GO:0009887">
    <property type="term" value="P:animal organ morphogenesis"/>
    <property type="evidence" value="ECO:0007669"/>
    <property type="project" value="UniProtKB-ARBA"/>
</dbReference>
<dbReference type="GO" id="GO:0035591">
    <property type="term" value="F:signaling adaptor activity"/>
    <property type="evidence" value="ECO:0007669"/>
    <property type="project" value="UniProtKB-ARBA"/>
</dbReference>
<feature type="compositionally biased region" description="Low complexity" evidence="9">
    <location>
        <begin position="269"/>
        <end position="282"/>
    </location>
</feature>
<evidence type="ECO:0000256" key="7">
    <source>
        <dbReference type="ARBA" id="ARBA00023136"/>
    </source>
</evidence>
<gene>
    <name evidence="13" type="ORF">RDWZM_005320</name>
</gene>
<feature type="compositionally biased region" description="Low complexity" evidence="9">
    <location>
        <begin position="23"/>
        <end position="39"/>
    </location>
</feature>
<dbReference type="Pfam" id="PF00778">
    <property type="entry name" value="DIX"/>
    <property type="match status" value="1"/>
</dbReference>
<evidence type="ECO:0000259" key="12">
    <source>
        <dbReference type="PROSITE" id="PS50841"/>
    </source>
</evidence>
<accession>A0A9Q0M6K4</accession>
<keyword evidence="7" id="KW-0472">Membrane</keyword>
<feature type="domain" description="PDZ" evidence="10">
    <location>
        <begin position="322"/>
        <end position="397"/>
    </location>
</feature>
<evidence type="ECO:0000256" key="3">
    <source>
        <dbReference type="ARBA" id="ARBA00008735"/>
    </source>
</evidence>
<dbReference type="InterPro" id="IPR001158">
    <property type="entry name" value="DIX"/>
</dbReference>
<dbReference type="FunFam" id="1.10.10.10:FF:000400">
    <property type="entry name" value="DiSHevelled related"/>
    <property type="match status" value="1"/>
</dbReference>
<evidence type="ECO:0000256" key="8">
    <source>
        <dbReference type="PROSITE-ProRule" id="PRU00069"/>
    </source>
</evidence>
<dbReference type="FunFam" id="2.30.42.10:FF:000203">
    <property type="entry name" value="DiSHevelled related"/>
    <property type="match status" value="1"/>
</dbReference>
<feature type="compositionally biased region" description="Basic residues" evidence="9">
    <location>
        <begin position="284"/>
        <end position="296"/>
    </location>
</feature>
<dbReference type="InterPro" id="IPR000591">
    <property type="entry name" value="DEP_dom"/>
</dbReference>
<sequence>MHQQTQPELVMENSSPTPEYLENVNNPSSPQLNPQNRSNIANLPKLNEIRRPPSSTNETKVIYHLEDKDCPTVIKIPIAPEKITLRDLKTFLGLPKSYFRFYFKSYDKDVGVVKEQIFDDNSELPFYQGKVVAFIETAENGNSPEMVNRFTRSEVNENKRHGLTSDSTFHPTDHCGESITKTEPMISSRRSGQFQSPRHRAYNCKSNHQGRYGKCSNRYHRSGDYHGHYADSSVVTSDKDSYVDSDDDYDDDFMENDVDYDDDYEDYSSRVSTTTEETSVSRQYGRKPQHTRRRYKTSYRNTDMSRTSSVSSFSQMSLNVITVNLNLDVVNYLGISLVGQTSQNGDGGIYVSSILKGGAVDLDGRIEPGDMILQVNDINFDQLTNDEAVQVIREAAKQPGPIKLLIAKCWDPQPKGYFTIPRSEPVRPIDPGAWVAHTEAARAKYTSHDTSLPLDGLVSSYGGSNTMPASIADSEHPMFKQPQMAVPPVPSFADSANSLSNPSSVTYMNSLLRSSFKSGHNVTIAPNPTTIQVSTPLTTETSLEVISCAMASPDSGLDIRERMWMKIPIPNAFIGSDLVHWLHSYVQGFRNEKDAKKFASKLLKQGYIQHPINLKNSFSEKRYYVFSEMVLQKRIEHPWNNSAEYNPNVTNQSLAAIEDSFSNGLRLTDENFKQISTTIEPTNFGNNQHFGAIGSNIGLPGIANQQKPGQYMMPFMRYWDETSEIHNYGMFGPQANVELGGGGGGGSNGNPSLNDGTGSNHSGSVNQPNCVHDPYQSDEQMSQRSGQSVLYNPQAGQHQTNTIASSGSSESRHTNASNQHPMMAGKVGNNKNKPTTHIVSGNGNILNHHYEDLQMNPTTGSLVPTSSIGQHEMEEYHQQQQFGHNGMVAVYGTQPYIHNNNGDVESGSGGGVHSETNDPLGVSNGGNQFEGGTNYDSKNKSKKGVFSFLNRQGSLNGQSNVRNSFRKAMGK</sequence>
<dbReference type="OMA" id="CWDANPR"/>
<dbReference type="InterPro" id="IPR036388">
    <property type="entry name" value="WH-like_DNA-bd_sf"/>
</dbReference>
<dbReference type="GO" id="GO:0005829">
    <property type="term" value="C:cytosol"/>
    <property type="evidence" value="ECO:0007669"/>
    <property type="project" value="TreeGrafter"/>
</dbReference>
<dbReference type="Gene3D" id="2.30.42.10">
    <property type="match status" value="1"/>
</dbReference>
<feature type="region of interest" description="Disordered" evidence="9">
    <location>
        <begin position="1"/>
        <end position="56"/>
    </location>
</feature>
<dbReference type="PROSITE" id="PS50841">
    <property type="entry name" value="DIX"/>
    <property type="match status" value="1"/>
</dbReference>
<evidence type="ECO:0000256" key="9">
    <source>
        <dbReference type="SAM" id="MobiDB-lite"/>
    </source>
</evidence>
<dbReference type="SUPFAM" id="SSF54236">
    <property type="entry name" value="Ubiquitin-like"/>
    <property type="match status" value="1"/>
</dbReference>
<keyword evidence="4" id="KW-0217">Developmental protein</keyword>
<dbReference type="InterPro" id="IPR036034">
    <property type="entry name" value="PDZ_sf"/>
</dbReference>
<comment type="similarity">
    <text evidence="3">Belongs to the DSH family.</text>
</comment>
<feature type="domain" description="DEP" evidence="11">
    <location>
        <begin position="553"/>
        <end position="628"/>
    </location>
</feature>
<feature type="region of interest" description="Disordered" evidence="9">
    <location>
        <begin position="739"/>
        <end position="832"/>
    </location>
</feature>
<dbReference type="GO" id="GO:0048646">
    <property type="term" value="P:anatomical structure formation involved in morphogenesis"/>
    <property type="evidence" value="ECO:0007669"/>
    <property type="project" value="UniProtKB-ARBA"/>
</dbReference>
<evidence type="ECO:0000259" key="10">
    <source>
        <dbReference type="PROSITE" id="PS50106"/>
    </source>
</evidence>
<dbReference type="GO" id="GO:0003002">
    <property type="term" value="P:regionalization"/>
    <property type="evidence" value="ECO:0007669"/>
    <property type="project" value="UniProtKB-ARBA"/>
</dbReference>
<feature type="domain" description="DIX" evidence="12">
    <location>
        <begin position="56"/>
        <end position="139"/>
    </location>
</feature>
<dbReference type="GO" id="GO:0048730">
    <property type="term" value="P:epidermis morphogenesis"/>
    <property type="evidence" value="ECO:0007669"/>
    <property type="project" value="UniProtKB-ARBA"/>
</dbReference>
<dbReference type="SUPFAM" id="SSF50156">
    <property type="entry name" value="PDZ domain-like"/>
    <property type="match status" value="1"/>
</dbReference>
<dbReference type="GO" id="GO:0016477">
    <property type="term" value="P:cell migration"/>
    <property type="evidence" value="ECO:0007669"/>
    <property type="project" value="UniProtKB-ARBA"/>
</dbReference>
<dbReference type="GO" id="GO:0048468">
    <property type="term" value="P:cell development"/>
    <property type="evidence" value="ECO:0007669"/>
    <property type="project" value="UniProtKB-ARBA"/>
</dbReference>
<dbReference type="AlphaFoldDB" id="A0A9Q0M6K4"/>
<dbReference type="SMART" id="SM00021">
    <property type="entry name" value="DAX"/>
    <property type="match status" value="1"/>
</dbReference>
<dbReference type="GO" id="GO:0016020">
    <property type="term" value="C:membrane"/>
    <property type="evidence" value="ECO:0007669"/>
    <property type="project" value="UniProtKB-SubCell"/>
</dbReference>
<dbReference type="PROSITE" id="PS50106">
    <property type="entry name" value="PDZ"/>
    <property type="match status" value="1"/>
</dbReference>
<proteinExistence type="inferred from homology"/>
<dbReference type="PRINTS" id="PR01760">
    <property type="entry name" value="DISHEVELLED"/>
</dbReference>
<keyword evidence="6 8" id="KW-0879">Wnt signaling pathway</keyword>
<dbReference type="InterPro" id="IPR008339">
    <property type="entry name" value="Dishevelled_fam"/>
</dbReference>
<dbReference type="Pfam" id="PF00595">
    <property type="entry name" value="PDZ"/>
    <property type="match status" value="1"/>
</dbReference>
<protein>
    <recommendedName>
        <fullName evidence="15">Dishevelled</fullName>
    </recommendedName>
</protein>
<feature type="compositionally biased region" description="Polar residues" evidence="9">
    <location>
        <begin position="749"/>
        <end position="769"/>
    </location>
</feature>
<evidence type="ECO:0000259" key="11">
    <source>
        <dbReference type="PROSITE" id="PS50186"/>
    </source>
</evidence>
<dbReference type="GO" id="GO:0005109">
    <property type="term" value="F:frizzled binding"/>
    <property type="evidence" value="ECO:0007669"/>
    <property type="project" value="TreeGrafter"/>
</dbReference>
<dbReference type="Pfam" id="PF00610">
    <property type="entry name" value="DEP"/>
    <property type="match status" value="1"/>
</dbReference>
<dbReference type="CDD" id="cd06717">
    <property type="entry name" value="PDZ_Dishevelled-like"/>
    <property type="match status" value="1"/>
</dbReference>
<dbReference type="GO" id="GO:0060070">
    <property type="term" value="P:canonical Wnt signaling pathway"/>
    <property type="evidence" value="ECO:0007669"/>
    <property type="project" value="TreeGrafter"/>
</dbReference>
<keyword evidence="5" id="KW-0963">Cytoplasm</keyword>
<evidence type="ECO:0000256" key="4">
    <source>
        <dbReference type="ARBA" id="ARBA00022473"/>
    </source>
</evidence>
<evidence type="ECO:0000256" key="5">
    <source>
        <dbReference type="ARBA" id="ARBA00022490"/>
    </source>
</evidence>
<evidence type="ECO:0000313" key="13">
    <source>
        <dbReference type="EMBL" id="KAJ6219508.1"/>
    </source>
</evidence>
<feature type="region of interest" description="Disordered" evidence="9">
    <location>
        <begin position="904"/>
        <end position="971"/>
    </location>
</feature>
<evidence type="ECO:0000313" key="14">
    <source>
        <dbReference type="Proteomes" id="UP001142055"/>
    </source>
</evidence>
<dbReference type="PANTHER" id="PTHR10878">
    <property type="entry name" value="SEGMENT POLARITY PROTEIN DISHEVELLED"/>
    <property type="match status" value="1"/>
</dbReference>
<dbReference type="Proteomes" id="UP001142055">
    <property type="component" value="Chromosome 2"/>
</dbReference>
<dbReference type="PROSITE" id="PS50186">
    <property type="entry name" value="DEP"/>
    <property type="match status" value="1"/>
</dbReference>
<dbReference type="CDD" id="cd04438">
    <property type="entry name" value="DEP_dishevelled"/>
    <property type="match status" value="1"/>
</dbReference>
<feature type="compositionally biased region" description="Gly residues" evidence="9">
    <location>
        <begin position="739"/>
        <end position="748"/>
    </location>
</feature>
<feature type="compositionally biased region" description="Polar residues" evidence="9">
    <location>
        <begin position="1"/>
        <end position="17"/>
    </location>
</feature>
<dbReference type="SUPFAM" id="SSF46785">
    <property type="entry name" value="Winged helix' DNA-binding domain"/>
    <property type="match status" value="1"/>
</dbReference>
<dbReference type="SMART" id="SM00049">
    <property type="entry name" value="DEP"/>
    <property type="match status" value="1"/>
</dbReference>
<dbReference type="EMBL" id="JAPWDV010000002">
    <property type="protein sequence ID" value="KAJ6219508.1"/>
    <property type="molecule type" value="Genomic_DNA"/>
</dbReference>